<keyword evidence="2" id="KW-1185">Reference proteome</keyword>
<accession>A0A8J2Q939</accession>
<sequence length="95" mass="10419">MGRLRGLFTRFGSGGCLEAEKGKQAAAPAQGCYYWHISEKRKDRSVRSFESALCTSSGQAPVVEPYCIVGRRTLPPLPCISQTFIPISSLLLLEK</sequence>
<protein>
    <submittedName>
        <fullName evidence="1">Uncharacterized protein</fullName>
    </submittedName>
</protein>
<dbReference type="Proteomes" id="UP000746747">
    <property type="component" value="Unassembled WGS sequence"/>
</dbReference>
<comment type="caution">
    <text evidence="1">The sequence shown here is derived from an EMBL/GenBank/DDBJ whole genome shotgun (WGS) entry which is preliminary data.</text>
</comment>
<organism evidence="1 2">
    <name type="scientific">Cercopithifilaria johnstoni</name>
    <dbReference type="NCBI Taxonomy" id="2874296"/>
    <lineage>
        <taxon>Eukaryota</taxon>
        <taxon>Metazoa</taxon>
        <taxon>Ecdysozoa</taxon>
        <taxon>Nematoda</taxon>
        <taxon>Chromadorea</taxon>
        <taxon>Rhabditida</taxon>
        <taxon>Spirurina</taxon>
        <taxon>Spiruromorpha</taxon>
        <taxon>Filarioidea</taxon>
        <taxon>Onchocercidae</taxon>
        <taxon>Cercopithifilaria</taxon>
    </lineage>
</organism>
<proteinExistence type="predicted"/>
<evidence type="ECO:0000313" key="1">
    <source>
        <dbReference type="EMBL" id="CAG9532008.1"/>
    </source>
</evidence>
<name>A0A8J2Q939_9BILA</name>
<gene>
    <name evidence="1" type="ORF">CJOHNSTONI_LOCUS2355</name>
</gene>
<evidence type="ECO:0000313" key="2">
    <source>
        <dbReference type="Proteomes" id="UP000746747"/>
    </source>
</evidence>
<dbReference type="EMBL" id="CAKAEH010000831">
    <property type="protein sequence ID" value="CAG9532008.1"/>
    <property type="molecule type" value="Genomic_DNA"/>
</dbReference>
<reference evidence="1" key="1">
    <citation type="submission" date="2021-09" db="EMBL/GenBank/DDBJ databases">
        <authorList>
            <consortium name="Pathogen Informatics"/>
        </authorList>
    </citation>
    <scope>NUCLEOTIDE SEQUENCE</scope>
</reference>
<dbReference type="AlphaFoldDB" id="A0A8J2Q939"/>